<dbReference type="GO" id="GO:0009279">
    <property type="term" value="C:cell outer membrane"/>
    <property type="evidence" value="ECO:0007669"/>
    <property type="project" value="UniProtKB-SubCell"/>
</dbReference>
<dbReference type="SUPFAM" id="SSF49452">
    <property type="entry name" value="Starch-binding domain-like"/>
    <property type="match status" value="1"/>
</dbReference>
<evidence type="ECO:0000256" key="2">
    <source>
        <dbReference type="ARBA" id="ARBA00023136"/>
    </source>
</evidence>
<dbReference type="PANTHER" id="PTHR40980">
    <property type="entry name" value="PLUG DOMAIN-CONTAINING PROTEIN"/>
    <property type="match status" value="1"/>
</dbReference>
<evidence type="ECO:0000256" key="3">
    <source>
        <dbReference type="ARBA" id="ARBA00023237"/>
    </source>
</evidence>
<name>A0A1G1T8L2_9BACT</name>
<dbReference type="SUPFAM" id="SSF56935">
    <property type="entry name" value="Porins"/>
    <property type="match status" value="1"/>
</dbReference>
<evidence type="ECO:0000256" key="4">
    <source>
        <dbReference type="SAM" id="SignalP"/>
    </source>
</evidence>
<dbReference type="OrthoDB" id="905812at2"/>
<comment type="caution">
    <text evidence="6">The sequence shown here is derived from an EMBL/GenBank/DDBJ whole genome shotgun (WGS) entry which is preliminary data.</text>
</comment>
<keyword evidence="2" id="KW-0472">Membrane</keyword>
<protein>
    <recommendedName>
        <fullName evidence="5">Outer membrane protein beta-barrel domain-containing protein</fullName>
    </recommendedName>
</protein>
<dbReference type="GO" id="GO:0030246">
    <property type="term" value="F:carbohydrate binding"/>
    <property type="evidence" value="ECO:0007669"/>
    <property type="project" value="InterPro"/>
</dbReference>
<dbReference type="STRING" id="1908236.BEN48_11660"/>
<evidence type="ECO:0000313" key="7">
    <source>
        <dbReference type="Proteomes" id="UP000177791"/>
    </source>
</evidence>
<dbReference type="InterPro" id="IPR013784">
    <property type="entry name" value="Carb-bd-like_fold"/>
</dbReference>
<comment type="subcellular location">
    <subcellularLocation>
        <location evidence="1">Cell outer membrane</location>
    </subcellularLocation>
</comment>
<reference evidence="6 7" key="1">
    <citation type="submission" date="2016-08" db="EMBL/GenBank/DDBJ databases">
        <title>Hymenobacter coccineus sp. nov., Hymenobacter lapidarius sp. nov. and Hymenobacter glacialis sp. nov., isolated from Antarctic soil.</title>
        <authorList>
            <person name="Sedlacek I."/>
            <person name="Kralova S."/>
            <person name="Kyrova K."/>
            <person name="Maslanova I."/>
            <person name="Stankova E."/>
            <person name="Vrbovska V."/>
            <person name="Nemec M."/>
            <person name="Bartak M."/>
            <person name="Svec P."/>
            <person name="Busse H.-J."/>
            <person name="Pantucek R."/>
        </authorList>
    </citation>
    <scope>NUCLEOTIDE SEQUENCE [LARGE SCALE GENOMIC DNA]</scope>
    <source>
        <strain evidence="6 7">CCM 8648</strain>
    </source>
</reference>
<organism evidence="6 7">
    <name type="scientific">Hymenobacter glacialis</name>
    <dbReference type="NCBI Taxonomy" id="1908236"/>
    <lineage>
        <taxon>Bacteria</taxon>
        <taxon>Pseudomonadati</taxon>
        <taxon>Bacteroidota</taxon>
        <taxon>Cytophagia</taxon>
        <taxon>Cytophagales</taxon>
        <taxon>Hymenobacteraceae</taxon>
        <taxon>Hymenobacter</taxon>
    </lineage>
</organism>
<keyword evidence="4" id="KW-0732">Signal</keyword>
<evidence type="ECO:0000259" key="5">
    <source>
        <dbReference type="Pfam" id="PF14905"/>
    </source>
</evidence>
<evidence type="ECO:0000313" key="6">
    <source>
        <dbReference type="EMBL" id="OGX87220.1"/>
    </source>
</evidence>
<dbReference type="InterPro" id="IPR036942">
    <property type="entry name" value="Beta-barrel_TonB_sf"/>
</dbReference>
<feature type="domain" description="Outer membrane protein beta-barrel" evidence="5">
    <location>
        <begin position="388"/>
        <end position="790"/>
    </location>
</feature>
<dbReference type="AlphaFoldDB" id="A0A1G1T8L2"/>
<dbReference type="Gene3D" id="2.60.40.1120">
    <property type="entry name" value="Carboxypeptidase-like, regulatory domain"/>
    <property type="match status" value="1"/>
</dbReference>
<feature type="chain" id="PRO_5009579054" description="Outer membrane protein beta-barrel domain-containing protein" evidence="4">
    <location>
        <begin position="23"/>
        <end position="819"/>
    </location>
</feature>
<dbReference type="Pfam" id="PF14905">
    <property type="entry name" value="OMP_b-brl_3"/>
    <property type="match status" value="1"/>
</dbReference>
<dbReference type="Pfam" id="PF13620">
    <property type="entry name" value="CarboxypepD_reg"/>
    <property type="match status" value="1"/>
</dbReference>
<dbReference type="PANTHER" id="PTHR40980:SF4">
    <property type="entry name" value="TONB-DEPENDENT RECEPTOR-LIKE BETA-BARREL DOMAIN-CONTAINING PROTEIN"/>
    <property type="match status" value="1"/>
</dbReference>
<dbReference type="RefSeq" id="WP_070733187.1">
    <property type="nucleotide sequence ID" value="NZ_MDZC01000044.1"/>
</dbReference>
<evidence type="ECO:0000256" key="1">
    <source>
        <dbReference type="ARBA" id="ARBA00004442"/>
    </source>
</evidence>
<keyword evidence="7" id="KW-1185">Reference proteome</keyword>
<sequence length="819" mass="88781">MKNALTASLFAAALAGTVPALAQTSAATPAATTVGARTLSGTVADSTSQRGLAFATVVLRPRANPQALLSTMTDERGAFRFAGVGAGEYLLEAHYLGYKNAQPVALTVAAAGATPSVTLVLAAAQQALGEVKVTGNKAFIEQYANKVVLNVAASPIAQGGTAAEVLARAPGVVEQGGRYLVRGKTALVLLDGKLTNLGGSDLAELLASLPSNTLDKVEVLANPSARYDANGGAVINILTKKNSAFGTNGSVSAGVGAGRFARYNGGSTLSYRRDKLNVFGGLDYQRTRQYRRFDSNRVLSQETRIDEASYSVTERNSQTARFNLDYDLTKRSAVGLQVRGIGTARQTDGHTNSAVGALAGPVSATNGLQTNGTAQGLNPTISLYYRTRLDSAGSELKLNADYLSFHKRFDEQYRNAGFDLPKQEATANALRTYSPATNTVASFTADYTRTFGKATALEAGLKSLRTITDTDIHWENLAEGGTWRNDAQRTNHFVYREYINAGYASVRQPLGKKVGLQLGLRAEYTHSEGESLTLGQVNKRDYFNLFPNVALDYRMSEKQQWNFSYQRKIDRFRFDIVNPFLTYISPYLYYQGNPGIRPSFSHNFSVSHSYDNALATSVSYGRHTNALATVFRRDPASNVLIQSETNLSQATTLDGTVSLTKQLGGAITMANFVGATYVRFYSPTMPWLNQASVGVMASSNTTVNLPKGLRAELNLFYRSPLTYGAYSFGAQYNGSVAVSKPVLKEKGTLTLTVLDPLNLQQNRYDTRAADVQAYSLDKAETRFVRLNFSYRFGNQKIKVIKTRRTGIESEKNRLESATN</sequence>
<gene>
    <name evidence="6" type="ORF">BEN48_11660</name>
</gene>
<keyword evidence="3" id="KW-0998">Cell outer membrane</keyword>
<feature type="signal peptide" evidence="4">
    <location>
        <begin position="1"/>
        <end position="22"/>
    </location>
</feature>
<dbReference type="EMBL" id="MDZC01000044">
    <property type="protein sequence ID" value="OGX87220.1"/>
    <property type="molecule type" value="Genomic_DNA"/>
</dbReference>
<accession>A0A1G1T8L2</accession>
<dbReference type="Gene3D" id="2.40.170.20">
    <property type="entry name" value="TonB-dependent receptor, beta-barrel domain"/>
    <property type="match status" value="1"/>
</dbReference>
<dbReference type="Proteomes" id="UP000177791">
    <property type="component" value="Unassembled WGS sequence"/>
</dbReference>
<proteinExistence type="predicted"/>
<dbReference type="InterPro" id="IPR041700">
    <property type="entry name" value="OMP_b-brl_3"/>
</dbReference>